<dbReference type="PIRSF" id="PIRSF000804">
    <property type="entry name" value="DNA_pol_III_b"/>
    <property type="match status" value="1"/>
</dbReference>
<accession>X0T2D7</accession>
<dbReference type="Pfam" id="PF02767">
    <property type="entry name" value="DNA_pol3_beta_2"/>
    <property type="match status" value="1"/>
</dbReference>
<keyword evidence="5" id="KW-0548">Nucleotidyltransferase</keyword>
<comment type="caution">
    <text evidence="12">The sequence shown here is derived from an EMBL/GenBank/DDBJ whole genome shotgun (WGS) entry which is preliminary data.</text>
</comment>
<name>X0T2D7_9ZZZZ</name>
<dbReference type="GO" id="GO:0006271">
    <property type="term" value="P:DNA strand elongation involved in DNA replication"/>
    <property type="evidence" value="ECO:0007669"/>
    <property type="project" value="TreeGrafter"/>
</dbReference>
<keyword evidence="3" id="KW-0963">Cytoplasm</keyword>
<dbReference type="SUPFAM" id="SSF55979">
    <property type="entry name" value="DNA clamp"/>
    <property type="match status" value="3"/>
</dbReference>
<feature type="domain" description="DNA polymerase III beta sliding clamp N-terminal" evidence="9">
    <location>
        <begin position="2"/>
        <end position="100"/>
    </location>
</feature>
<dbReference type="SMART" id="SM00480">
    <property type="entry name" value="POL3Bc"/>
    <property type="match status" value="1"/>
</dbReference>
<dbReference type="GO" id="GO:0009360">
    <property type="term" value="C:DNA polymerase III complex"/>
    <property type="evidence" value="ECO:0007669"/>
    <property type="project" value="InterPro"/>
</dbReference>
<evidence type="ECO:0000256" key="5">
    <source>
        <dbReference type="ARBA" id="ARBA00022695"/>
    </source>
</evidence>
<dbReference type="Gene3D" id="3.70.10.10">
    <property type="match status" value="1"/>
</dbReference>
<dbReference type="GO" id="GO:0008408">
    <property type="term" value="F:3'-5' exonuclease activity"/>
    <property type="evidence" value="ECO:0007669"/>
    <property type="project" value="InterPro"/>
</dbReference>
<dbReference type="CDD" id="cd00140">
    <property type="entry name" value="beta_clamp"/>
    <property type="match status" value="1"/>
</dbReference>
<dbReference type="InterPro" id="IPR022634">
    <property type="entry name" value="DNA_polIII_beta_N"/>
</dbReference>
<dbReference type="NCBIfam" id="TIGR00663">
    <property type="entry name" value="dnan"/>
    <property type="match status" value="1"/>
</dbReference>
<feature type="domain" description="DNA polymerase III beta sliding clamp C-terminal" evidence="11">
    <location>
        <begin position="225"/>
        <end position="344"/>
    </location>
</feature>
<comment type="subcellular location">
    <subcellularLocation>
        <location evidence="1">Cytoplasm</location>
    </subcellularLocation>
</comment>
<organism evidence="12">
    <name type="scientific">marine sediment metagenome</name>
    <dbReference type="NCBI Taxonomy" id="412755"/>
    <lineage>
        <taxon>unclassified sequences</taxon>
        <taxon>metagenomes</taxon>
        <taxon>ecological metagenomes</taxon>
    </lineage>
</organism>
<gene>
    <name evidence="12" type="ORF">S01H1_03969</name>
</gene>
<evidence type="ECO:0008006" key="13">
    <source>
        <dbReference type="Google" id="ProtNLM"/>
    </source>
</evidence>
<evidence type="ECO:0000256" key="4">
    <source>
        <dbReference type="ARBA" id="ARBA00022679"/>
    </source>
</evidence>
<dbReference type="GO" id="GO:0005737">
    <property type="term" value="C:cytoplasm"/>
    <property type="evidence" value="ECO:0007669"/>
    <property type="project" value="UniProtKB-SubCell"/>
</dbReference>
<evidence type="ECO:0000259" key="10">
    <source>
        <dbReference type="Pfam" id="PF02767"/>
    </source>
</evidence>
<feature type="domain" description="DNA polymerase III beta sliding clamp central" evidence="10">
    <location>
        <begin position="110"/>
        <end position="221"/>
    </location>
</feature>
<dbReference type="Gene3D" id="3.10.150.10">
    <property type="entry name" value="DNA Polymerase III, subunit A, domain 2"/>
    <property type="match status" value="1"/>
</dbReference>
<protein>
    <recommendedName>
        <fullName evidence="13">Beta sliding clamp</fullName>
    </recommendedName>
</protein>
<dbReference type="EMBL" id="BARS01002122">
    <property type="protein sequence ID" value="GAF81481.1"/>
    <property type="molecule type" value="Genomic_DNA"/>
</dbReference>
<evidence type="ECO:0000256" key="6">
    <source>
        <dbReference type="ARBA" id="ARBA00022705"/>
    </source>
</evidence>
<dbReference type="GO" id="GO:0003677">
    <property type="term" value="F:DNA binding"/>
    <property type="evidence" value="ECO:0007669"/>
    <property type="project" value="UniProtKB-KW"/>
</dbReference>
<dbReference type="PANTHER" id="PTHR30478">
    <property type="entry name" value="DNA POLYMERASE III SUBUNIT BETA"/>
    <property type="match status" value="1"/>
</dbReference>
<evidence type="ECO:0000259" key="11">
    <source>
        <dbReference type="Pfam" id="PF02768"/>
    </source>
</evidence>
<dbReference type="InterPro" id="IPR022637">
    <property type="entry name" value="DNA_polIII_beta_cen"/>
</dbReference>
<evidence type="ECO:0000256" key="7">
    <source>
        <dbReference type="ARBA" id="ARBA00022932"/>
    </source>
</evidence>
<dbReference type="PANTHER" id="PTHR30478:SF0">
    <property type="entry name" value="BETA SLIDING CLAMP"/>
    <property type="match status" value="1"/>
</dbReference>
<dbReference type="AlphaFoldDB" id="X0T2D7"/>
<dbReference type="Pfam" id="PF00712">
    <property type="entry name" value="DNA_pol3_beta"/>
    <property type="match status" value="1"/>
</dbReference>
<evidence type="ECO:0000256" key="8">
    <source>
        <dbReference type="ARBA" id="ARBA00023125"/>
    </source>
</evidence>
<keyword evidence="8" id="KW-0238">DNA-binding</keyword>
<dbReference type="InterPro" id="IPR022635">
    <property type="entry name" value="DNA_polIII_beta_C"/>
</dbReference>
<dbReference type="InterPro" id="IPR001001">
    <property type="entry name" value="DNA_polIII_beta"/>
</dbReference>
<sequence length="346" mass="39424">MEKRNTMPILANILVTASENEVQLIGTDLEVGLKTHFPAQIDEAGTITISGKKLFEIVRSLAGDKDVIFNESDNLVMEISSGESQFKVLCLPKEDYPQVPEPRFEKKIVLPLEKIKDMIERVYFAITQEQRYYLNGALMILKDKSVELVSTDGHRLVYTAMTLDDLNVESEISRIISKKTLSELRKFEDKTLEFDLDENNLFFRVGNRTLISRIIEGKFPNYEAVIPQDNTAVMIVFREEMTDAIRRVSLLSTERSKGIKLSISKGQISLFSSNPEIGEARDKVNAEYEGAELEIGFNSQYLLDFLTTAKAEKIRIELKDENSAVLMKPDGEDEIQYQYVLMPMKI</sequence>
<evidence type="ECO:0000256" key="2">
    <source>
        <dbReference type="ARBA" id="ARBA00010752"/>
    </source>
</evidence>
<evidence type="ECO:0000259" key="9">
    <source>
        <dbReference type="Pfam" id="PF00712"/>
    </source>
</evidence>
<reference evidence="12" key="1">
    <citation type="journal article" date="2014" name="Front. Microbiol.">
        <title>High frequency of phylogenetically diverse reductive dehalogenase-homologous genes in deep subseafloor sedimentary metagenomes.</title>
        <authorList>
            <person name="Kawai M."/>
            <person name="Futagami T."/>
            <person name="Toyoda A."/>
            <person name="Takaki Y."/>
            <person name="Nishi S."/>
            <person name="Hori S."/>
            <person name="Arai W."/>
            <person name="Tsubouchi T."/>
            <person name="Morono Y."/>
            <person name="Uchiyama I."/>
            <person name="Ito T."/>
            <person name="Fujiyama A."/>
            <person name="Inagaki F."/>
            <person name="Takami H."/>
        </authorList>
    </citation>
    <scope>NUCLEOTIDE SEQUENCE</scope>
    <source>
        <strain evidence="12">Expedition CK06-06</strain>
    </source>
</reference>
<evidence type="ECO:0000256" key="1">
    <source>
        <dbReference type="ARBA" id="ARBA00004496"/>
    </source>
</evidence>
<keyword evidence="7" id="KW-0239">DNA-directed DNA polymerase</keyword>
<comment type="similarity">
    <text evidence="2">Belongs to the beta sliding clamp family.</text>
</comment>
<proteinExistence type="inferred from homology"/>
<evidence type="ECO:0000256" key="3">
    <source>
        <dbReference type="ARBA" id="ARBA00022490"/>
    </source>
</evidence>
<keyword evidence="4" id="KW-0808">Transferase</keyword>
<dbReference type="GO" id="GO:0003887">
    <property type="term" value="F:DNA-directed DNA polymerase activity"/>
    <property type="evidence" value="ECO:0007669"/>
    <property type="project" value="UniProtKB-KW"/>
</dbReference>
<evidence type="ECO:0000313" key="12">
    <source>
        <dbReference type="EMBL" id="GAF81481.1"/>
    </source>
</evidence>
<dbReference type="Pfam" id="PF02768">
    <property type="entry name" value="DNA_pol3_beta_3"/>
    <property type="match status" value="1"/>
</dbReference>
<keyword evidence="6" id="KW-0235">DNA replication</keyword>
<dbReference type="InterPro" id="IPR046938">
    <property type="entry name" value="DNA_clamp_sf"/>
</dbReference>